<dbReference type="InterPro" id="IPR036875">
    <property type="entry name" value="Znf_CCHC_sf"/>
</dbReference>
<feature type="domain" description="CCHC-type" evidence="7">
    <location>
        <begin position="117"/>
        <end position="133"/>
    </location>
</feature>
<dbReference type="SMART" id="SM00343">
    <property type="entry name" value="ZnF_C2HC"/>
    <property type="match status" value="13"/>
</dbReference>
<evidence type="ECO:0000256" key="1">
    <source>
        <dbReference type="ARBA" id="ARBA00022723"/>
    </source>
</evidence>
<keyword evidence="4" id="KW-0862">Zinc</keyword>
<dbReference type="PROSITE" id="PS50158">
    <property type="entry name" value="ZF_CCHC"/>
    <property type="match status" value="10"/>
</dbReference>
<dbReference type="GO" id="GO:0003676">
    <property type="term" value="F:nucleic acid binding"/>
    <property type="evidence" value="ECO:0007669"/>
    <property type="project" value="InterPro"/>
</dbReference>
<name>A0A194W803_CYTMA</name>
<feature type="region of interest" description="Disordered" evidence="6">
    <location>
        <begin position="1"/>
        <end position="53"/>
    </location>
</feature>
<dbReference type="Gene3D" id="4.10.60.10">
    <property type="entry name" value="Zinc finger, CCHC-type"/>
    <property type="match status" value="7"/>
</dbReference>
<keyword evidence="9" id="KW-1185">Reference proteome</keyword>
<evidence type="ECO:0000313" key="9">
    <source>
        <dbReference type="Proteomes" id="UP000078559"/>
    </source>
</evidence>
<evidence type="ECO:0000256" key="2">
    <source>
        <dbReference type="ARBA" id="ARBA00022737"/>
    </source>
</evidence>
<keyword evidence="2" id="KW-0677">Repeat</keyword>
<dbReference type="EMBL" id="CM003106">
    <property type="protein sequence ID" value="KUI72604.1"/>
    <property type="molecule type" value="Genomic_DNA"/>
</dbReference>
<accession>A0A194W803</accession>
<evidence type="ECO:0000313" key="8">
    <source>
        <dbReference type="EMBL" id="KUI72604.1"/>
    </source>
</evidence>
<dbReference type="OrthoDB" id="8026949at2759"/>
<feature type="domain" description="CCHC-type" evidence="7">
    <location>
        <begin position="97"/>
        <end position="112"/>
    </location>
</feature>
<feature type="compositionally biased region" description="Gly residues" evidence="6">
    <location>
        <begin position="1"/>
        <end position="17"/>
    </location>
</feature>
<feature type="compositionally biased region" description="Low complexity" evidence="6">
    <location>
        <begin position="42"/>
        <end position="53"/>
    </location>
</feature>
<dbReference type="PANTHER" id="PTHR47103">
    <property type="entry name" value="DNA-BINDING PROTEIN"/>
    <property type="match status" value="1"/>
</dbReference>
<feature type="domain" description="CCHC-type" evidence="7">
    <location>
        <begin position="174"/>
        <end position="189"/>
    </location>
</feature>
<organism evidence="8 9">
    <name type="scientific">Cytospora mali</name>
    <name type="common">Apple Valsa canker fungus</name>
    <name type="synonym">Valsa mali</name>
    <dbReference type="NCBI Taxonomy" id="578113"/>
    <lineage>
        <taxon>Eukaryota</taxon>
        <taxon>Fungi</taxon>
        <taxon>Dikarya</taxon>
        <taxon>Ascomycota</taxon>
        <taxon>Pezizomycotina</taxon>
        <taxon>Sordariomycetes</taxon>
        <taxon>Sordariomycetidae</taxon>
        <taxon>Diaporthales</taxon>
        <taxon>Cytosporaceae</taxon>
        <taxon>Cytospora</taxon>
    </lineage>
</organism>
<feature type="domain" description="CCHC-type" evidence="7">
    <location>
        <begin position="350"/>
        <end position="365"/>
    </location>
</feature>
<keyword evidence="1" id="KW-0479">Metal-binding</keyword>
<protein>
    <recommendedName>
        <fullName evidence="7">CCHC-type domain-containing protein</fullName>
    </recommendedName>
</protein>
<feature type="domain" description="CCHC-type" evidence="7">
    <location>
        <begin position="446"/>
        <end position="461"/>
    </location>
</feature>
<evidence type="ECO:0000256" key="4">
    <source>
        <dbReference type="ARBA" id="ARBA00022833"/>
    </source>
</evidence>
<dbReference type="AlphaFoldDB" id="A0A194W803"/>
<feature type="compositionally biased region" description="Polar residues" evidence="6">
    <location>
        <begin position="20"/>
        <end position="31"/>
    </location>
</feature>
<proteinExistence type="predicted"/>
<dbReference type="GO" id="GO:0008270">
    <property type="term" value="F:zinc ion binding"/>
    <property type="evidence" value="ECO:0007669"/>
    <property type="project" value="UniProtKB-KW"/>
</dbReference>
<evidence type="ECO:0000256" key="6">
    <source>
        <dbReference type="SAM" id="MobiDB-lite"/>
    </source>
</evidence>
<dbReference type="Proteomes" id="UP000078559">
    <property type="component" value="Chromosome 9"/>
</dbReference>
<keyword evidence="3 5" id="KW-0863">Zinc-finger</keyword>
<feature type="domain" description="CCHC-type" evidence="7">
    <location>
        <begin position="422"/>
        <end position="437"/>
    </location>
</feature>
<evidence type="ECO:0000256" key="3">
    <source>
        <dbReference type="ARBA" id="ARBA00022771"/>
    </source>
</evidence>
<evidence type="ECO:0000256" key="5">
    <source>
        <dbReference type="PROSITE-ProRule" id="PRU00047"/>
    </source>
</evidence>
<feature type="domain" description="CCHC-type" evidence="7">
    <location>
        <begin position="374"/>
        <end position="389"/>
    </location>
</feature>
<gene>
    <name evidence="8" type="ORF">VM1G_08542</name>
</gene>
<dbReference type="SUPFAM" id="SSF57756">
    <property type="entry name" value="Retrovirus zinc finger-like domains"/>
    <property type="match status" value="6"/>
</dbReference>
<evidence type="ECO:0000259" key="7">
    <source>
        <dbReference type="PROSITE" id="PS50158"/>
    </source>
</evidence>
<reference evidence="8" key="1">
    <citation type="submission" date="2014-12" db="EMBL/GenBank/DDBJ databases">
        <title>Genome Sequence of Valsa Canker Pathogens Uncovers a Specific Adaption of Colonization on Woody Bark.</title>
        <authorList>
            <person name="Yin Z."/>
            <person name="Liu H."/>
            <person name="Gao X."/>
            <person name="Li Z."/>
            <person name="Song N."/>
            <person name="Ke X."/>
            <person name="Dai Q."/>
            <person name="Wu Y."/>
            <person name="Sun Y."/>
            <person name="Xu J.-R."/>
            <person name="Kang Z.K."/>
            <person name="Wang L."/>
            <person name="Huang L."/>
        </authorList>
    </citation>
    <scope>NUCLEOTIDE SEQUENCE [LARGE SCALE GENOMIC DNA]</scope>
    <source>
        <strain evidence="8">03-8</strain>
    </source>
</reference>
<sequence>MTWNTGSGGDWGGGGGDTAVAQNWDTGNNKPMDTGFNGGAPFDNDNGNANSNANGFDNGYGDAHGGAGGDDRACFNCGEAGHNKADCPNPTTFSGECRYCKKEGHIAKDCPDKPPMRCSNCRKEGHFIAECPEPLVCPRCSASHMIKDCPEPMKCRHCEGEHMAKDCPTYVATCKNCGETEHMAAECPNARKIDRSHLPEMTGEEAWKLLEMAIIEKDLDEVKEKIQIYAKAQPDTTFVELEKALRAQGYGLYLIPKERANLSITLTNMDLQGNLCKKYTVNYRFSDKPLRQSEREGWPENHDQVLERLADAGDVVPWVGKPKCNNCEKLGHTSKNCPEDKIEAERTVVKCYNCNEEGHRIRDCPTPRVDKFACKNCGKAGHKVADCTEPRSAANVECRICSKMGHFSKDCPDNPNGGPRTCRNCGEEGHMAKECEKPRNVNNIQCRNCDDYGHSSRECPKPRDYSRVQCQNCKEMGHTKVRCKKPLVEDDAALGVSTEGFDSVDAVADSAGGGDAGGDAGGNWNASW</sequence>
<feature type="domain" description="CCHC-type" evidence="7">
    <location>
        <begin position="323"/>
        <end position="339"/>
    </location>
</feature>
<dbReference type="InterPro" id="IPR001878">
    <property type="entry name" value="Znf_CCHC"/>
</dbReference>
<feature type="domain" description="CCHC-type" evidence="7">
    <location>
        <begin position="398"/>
        <end position="413"/>
    </location>
</feature>
<dbReference type="Pfam" id="PF00098">
    <property type="entry name" value="zf-CCHC"/>
    <property type="match status" value="10"/>
</dbReference>
<dbReference type="PANTHER" id="PTHR47103:SF8">
    <property type="entry name" value="DNA-BINDING PROTEIN"/>
    <property type="match status" value="1"/>
</dbReference>
<feature type="domain" description="CCHC-type" evidence="7">
    <location>
        <begin position="74"/>
        <end position="89"/>
    </location>
</feature>